<evidence type="ECO:0000313" key="1">
    <source>
        <dbReference type="EMBL" id="MFD1535146.1"/>
    </source>
</evidence>
<comment type="caution">
    <text evidence="1">The sequence shown here is derived from an EMBL/GenBank/DDBJ whole genome shotgun (WGS) entry which is preliminary data.</text>
</comment>
<organism evidence="1 2">
    <name type="scientific">Pseudonocardia aurantiaca</name>
    <dbReference type="NCBI Taxonomy" id="75290"/>
    <lineage>
        <taxon>Bacteria</taxon>
        <taxon>Bacillati</taxon>
        <taxon>Actinomycetota</taxon>
        <taxon>Actinomycetes</taxon>
        <taxon>Pseudonocardiales</taxon>
        <taxon>Pseudonocardiaceae</taxon>
        <taxon>Pseudonocardia</taxon>
    </lineage>
</organism>
<reference evidence="2" key="1">
    <citation type="journal article" date="2019" name="Int. J. Syst. Evol. Microbiol.">
        <title>The Global Catalogue of Microorganisms (GCM) 10K type strain sequencing project: providing services to taxonomists for standard genome sequencing and annotation.</title>
        <authorList>
            <consortium name="The Broad Institute Genomics Platform"/>
            <consortium name="The Broad Institute Genome Sequencing Center for Infectious Disease"/>
            <person name="Wu L."/>
            <person name="Ma J."/>
        </authorList>
    </citation>
    <scope>NUCLEOTIDE SEQUENCE [LARGE SCALE GENOMIC DNA]</scope>
    <source>
        <strain evidence="2">JCM 12165</strain>
    </source>
</reference>
<gene>
    <name evidence="1" type="ORF">ACFSCY_37640</name>
</gene>
<accession>A0ABW4FXB5</accession>
<name>A0ABW4FXB5_9PSEU</name>
<dbReference type="RefSeq" id="WP_343984407.1">
    <property type="nucleotide sequence ID" value="NZ_BAAAJG010000021.1"/>
</dbReference>
<evidence type="ECO:0000313" key="2">
    <source>
        <dbReference type="Proteomes" id="UP001597145"/>
    </source>
</evidence>
<protein>
    <submittedName>
        <fullName evidence="1">Uncharacterized protein</fullName>
    </submittedName>
</protein>
<dbReference type="EMBL" id="JBHUCP010000050">
    <property type="protein sequence ID" value="MFD1535146.1"/>
    <property type="molecule type" value="Genomic_DNA"/>
</dbReference>
<keyword evidence="2" id="KW-1185">Reference proteome</keyword>
<proteinExistence type="predicted"/>
<dbReference type="Proteomes" id="UP001597145">
    <property type="component" value="Unassembled WGS sequence"/>
</dbReference>
<sequence length="45" mass="5353">MSYVYAVHATRPDDVGAVEVVFIDEREARQYAQDRSRDWRVLEPR</sequence>